<evidence type="ECO:0000256" key="3">
    <source>
        <dbReference type="ARBA" id="ARBA00093468"/>
    </source>
</evidence>
<dbReference type="InterPro" id="IPR047155">
    <property type="entry name" value="COMMD4/6/7/8"/>
</dbReference>
<accession>A0AAW0MTA3</accession>
<name>A0AAW0MTA3_9GOBI</name>
<dbReference type="PANTHER" id="PTHR16231:SF5">
    <property type="entry name" value="COMM DOMAIN-CONTAINING PROTEIN 6"/>
    <property type="match status" value="1"/>
</dbReference>
<evidence type="ECO:0000313" key="6">
    <source>
        <dbReference type="Proteomes" id="UP001460270"/>
    </source>
</evidence>
<organism evidence="5 6">
    <name type="scientific">Mugilogobius chulae</name>
    <name type="common">yellowstripe goby</name>
    <dbReference type="NCBI Taxonomy" id="88201"/>
    <lineage>
        <taxon>Eukaryota</taxon>
        <taxon>Metazoa</taxon>
        <taxon>Chordata</taxon>
        <taxon>Craniata</taxon>
        <taxon>Vertebrata</taxon>
        <taxon>Euteleostomi</taxon>
        <taxon>Actinopterygii</taxon>
        <taxon>Neopterygii</taxon>
        <taxon>Teleostei</taxon>
        <taxon>Neoteleostei</taxon>
        <taxon>Acanthomorphata</taxon>
        <taxon>Gobiaria</taxon>
        <taxon>Gobiiformes</taxon>
        <taxon>Gobioidei</taxon>
        <taxon>Gobiidae</taxon>
        <taxon>Gobionellinae</taxon>
        <taxon>Mugilogobius</taxon>
    </lineage>
</organism>
<comment type="similarity">
    <text evidence="3">Belongs to the COMM domain-containing protein 6 family.</text>
</comment>
<dbReference type="Proteomes" id="UP001460270">
    <property type="component" value="Unassembled WGS sequence"/>
</dbReference>
<evidence type="ECO:0000256" key="2">
    <source>
        <dbReference type="ARBA" id="ARBA00093393"/>
    </source>
</evidence>
<evidence type="ECO:0000256" key="1">
    <source>
        <dbReference type="ARBA" id="ARBA00039908"/>
    </source>
</evidence>
<evidence type="ECO:0000259" key="4">
    <source>
        <dbReference type="PROSITE" id="PS51269"/>
    </source>
</evidence>
<sequence>MPAAEFMFVSNKVVDIISRLPTDAFSEMCLHILGYLCGHSTGVDSAVLSNELSNAGITLNHEELQSLTRYVLLTFRYAGKNSVSADGLISKLEEESSRWAKPCLQVIHKLWSEHGAEVQLQQKAKGMLSIDQLVDMQWKLGMAVSSDSCRSLNSPYVMVMLKVADPSGQICQKSFEMTVQQFQNLHSHFKDVAAVMETV</sequence>
<reference evidence="6" key="1">
    <citation type="submission" date="2024-04" db="EMBL/GenBank/DDBJ databases">
        <title>Salinicola lusitanus LLJ914,a marine bacterium isolated from the Okinawa Trough.</title>
        <authorList>
            <person name="Li J."/>
        </authorList>
    </citation>
    <scope>NUCLEOTIDE SEQUENCE [LARGE SCALE GENOMIC DNA]</scope>
</reference>
<comment type="caution">
    <text evidence="5">The sequence shown here is derived from an EMBL/GenBank/DDBJ whole genome shotgun (WGS) entry which is preliminary data.</text>
</comment>
<keyword evidence="6" id="KW-1185">Reference proteome</keyword>
<comment type="function">
    <text evidence="2">Scaffold protein in the commander complex that is essential for endosomal recycling of transmembrane cargos; the commander complex is composed of the CCC subcomplex and the retriever subcomplex. May modulate activity of cullin-RING E3 ubiquitin ligase (CRL) complexes. Down-regulates activation of NF-kappa-B. Inhibits TNF-induced NFKB1 activation.</text>
</comment>
<dbReference type="Pfam" id="PF07258">
    <property type="entry name" value="COMM_domain"/>
    <property type="match status" value="1"/>
</dbReference>
<dbReference type="GO" id="GO:0051059">
    <property type="term" value="F:NF-kappaB binding"/>
    <property type="evidence" value="ECO:0007669"/>
    <property type="project" value="TreeGrafter"/>
</dbReference>
<dbReference type="PANTHER" id="PTHR16231">
    <property type="entry name" value="COMM DOMAIN-CONTAINING PROTEIN 4-8 FAMILY MEMBER"/>
    <property type="match status" value="1"/>
</dbReference>
<gene>
    <name evidence="5" type="ORF">WMY93_028546</name>
</gene>
<dbReference type="InterPro" id="IPR017920">
    <property type="entry name" value="COMM"/>
</dbReference>
<feature type="domain" description="COMM" evidence="4">
    <location>
        <begin position="132"/>
        <end position="199"/>
    </location>
</feature>
<protein>
    <recommendedName>
        <fullName evidence="1">COMM domain-containing protein 6</fullName>
    </recommendedName>
</protein>
<evidence type="ECO:0000313" key="5">
    <source>
        <dbReference type="EMBL" id="KAK7882372.1"/>
    </source>
</evidence>
<dbReference type="AlphaFoldDB" id="A0AAW0MTA3"/>
<proteinExistence type="inferred from homology"/>
<dbReference type="PROSITE" id="PS51269">
    <property type="entry name" value="COMM"/>
    <property type="match status" value="1"/>
</dbReference>
<dbReference type="EMBL" id="JBBPFD010000021">
    <property type="protein sequence ID" value="KAK7882372.1"/>
    <property type="molecule type" value="Genomic_DNA"/>
</dbReference>